<organism evidence="3 4">
    <name type="scientific">Maritimibacter dapengensis</name>
    <dbReference type="NCBI Taxonomy" id="2836868"/>
    <lineage>
        <taxon>Bacteria</taxon>
        <taxon>Pseudomonadati</taxon>
        <taxon>Pseudomonadota</taxon>
        <taxon>Alphaproteobacteria</taxon>
        <taxon>Rhodobacterales</taxon>
        <taxon>Roseobacteraceae</taxon>
        <taxon>Maritimibacter</taxon>
    </lineage>
</organism>
<keyword evidence="1" id="KW-0812">Transmembrane</keyword>
<proteinExistence type="predicted"/>
<dbReference type="PROSITE" id="PS50930">
    <property type="entry name" value="HTH_LYTTR"/>
    <property type="match status" value="1"/>
</dbReference>
<comment type="caution">
    <text evidence="3">The sequence shown here is derived from an EMBL/GenBank/DDBJ whole genome shotgun (WGS) entry which is preliminary data.</text>
</comment>
<dbReference type="EMBL" id="JAHUZE010000004">
    <property type="protein sequence ID" value="MBV7380641.1"/>
    <property type="molecule type" value="Genomic_DNA"/>
</dbReference>
<dbReference type="RefSeq" id="WP_218393835.1">
    <property type="nucleotide sequence ID" value="NZ_JAHUZE010000004.1"/>
</dbReference>
<evidence type="ECO:0000313" key="4">
    <source>
        <dbReference type="Proteomes" id="UP000756530"/>
    </source>
</evidence>
<evidence type="ECO:0000256" key="1">
    <source>
        <dbReference type="SAM" id="Phobius"/>
    </source>
</evidence>
<accession>A0ABS6T7X3</accession>
<protein>
    <submittedName>
        <fullName evidence="3">LytTR family transcriptional regulator</fullName>
    </submittedName>
</protein>
<feature type="transmembrane region" description="Helical" evidence="1">
    <location>
        <begin position="95"/>
        <end position="113"/>
    </location>
</feature>
<feature type="transmembrane region" description="Helical" evidence="1">
    <location>
        <begin position="56"/>
        <end position="75"/>
    </location>
</feature>
<keyword evidence="4" id="KW-1185">Reference proteome</keyword>
<dbReference type="SMART" id="SM00850">
    <property type="entry name" value="LytTR"/>
    <property type="match status" value="1"/>
</dbReference>
<sequence>MSLVAVVTGPFSTFDTMSLGSRAVYWPISLAAISIAVICVIRVVRMLPGISSQHALVGIALGAIMAGPFGSVALLSVDYFLLEKSFAVDRILRRWPPITTIAFFIAATEYYLLPQLIAKLRASSARAEESGVPHHEEVSTTTAGSTDAEPLFWRHLDGQPGSKLLSISTNDHYLDVVTDNGRERILKRMSDAIVELNGYPGLQIHRSHWVALDAIDGIERDGRKHLVRLVNGDVLPVSRPNVSQLLEALNKDADRPT</sequence>
<dbReference type="Proteomes" id="UP000756530">
    <property type="component" value="Unassembled WGS sequence"/>
</dbReference>
<feature type="transmembrane region" description="Helical" evidence="1">
    <location>
        <begin position="24"/>
        <end position="44"/>
    </location>
</feature>
<keyword evidence="1" id="KW-1133">Transmembrane helix</keyword>
<dbReference type="InterPro" id="IPR007492">
    <property type="entry name" value="LytTR_DNA-bd_dom"/>
</dbReference>
<reference evidence="3 4" key="1">
    <citation type="submission" date="2021-05" db="EMBL/GenBank/DDBJ databases">
        <title>Culturable bacteria isolated from Daya Bay.</title>
        <authorList>
            <person name="Zheng W."/>
            <person name="Yu S."/>
            <person name="Huang Y."/>
        </authorList>
    </citation>
    <scope>NUCLEOTIDE SEQUENCE [LARGE SCALE GENOMIC DNA]</scope>
    <source>
        <strain evidence="3 4">DP4N28-5</strain>
    </source>
</reference>
<evidence type="ECO:0000313" key="3">
    <source>
        <dbReference type="EMBL" id="MBV7380641.1"/>
    </source>
</evidence>
<name>A0ABS6T7X3_9RHOB</name>
<feature type="domain" description="HTH LytTR-type" evidence="2">
    <location>
        <begin position="160"/>
        <end position="251"/>
    </location>
</feature>
<gene>
    <name evidence="3" type="ORF">KJP28_17075</name>
</gene>
<evidence type="ECO:0000259" key="2">
    <source>
        <dbReference type="PROSITE" id="PS50930"/>
    </source>
</evidence>
<dbReference type="Pfam" id="PF04397">
    <property type="entry name" value="LytTR"/>
    <property type="match status" value="1"/>
</dbReference>
<keyword evidence="1" id="KW-0472">Membrane</keyword>